<dbReference type="InterPro" id="IPR005153">
    <property type="entry name" value="MbtH-like_dom"/>
</dbReference>
<sequence length="64" mass="6728">MSADTAGPFDAPSDEDADGHLVLENAGGLRSLWPAWRAVPAGWTARFGPAPHTACLRLVEADRG</sequence>
<evidence type="ECO:0000313" key="2">
    <source>
        <dbReference type="EMBL" id="GGS68566.1"/>
    </source>
</evidence>
<dbReference type="EMBL" id="BMSL01000037">
    <property type="protein sequence ID" value="GGS68566.1"/>
    <property type="molecule type" value="Genomic_DNA"/>
</dbReference>
<evidence type="ECO:0000259" key="1">
    <source>
        <dbReference type="SMART" id="SM00923"/>
    </source>
</evidence>
<reference evidence="2" key="2">
    <citation type="submission" date="2020-09" db="EMBL/GenBank/DDBJ databases">
        <authorList>
            <person name="Sun Q."/>
            <person name="Ohkuma M."/>
        </authorList>
    </citation>
    <scope>NUCLEOTIDE SEQUENCE</scope>
    <source>
        <strain evidence="2">JCM 4234</strain>
    </source>
</reference>
<dbReference type="InterPro" id="IPR038020">
    <property type="entry name" value="MbtH-like_sf"/>
</dbReference>
<accession>A0A918GVK6</accession>
<dbReference type="Gene3D" id="3.90.820.10">
    <property type="entry name" value="Structural Genomics, Unknown Function 30-nov-00 1gh9 Mol_id"/>
    <property type="match status" value="1"/>
</dbReference>
<feature type="domain" description="MbtH-like" evidence="1">
    <location>
        <begin position="11"/>
        <end position="61"/>
    </location>
</feature>
<dbReference type="SMART" id="SM00923">
    <property type="entry name" value="MbtH"/>
    <property type="match status" value="1"/>
</dbReference>
<proteinExistence type="predicted"/>
<reference evidence="2" key="1">
    <citation type="journal article" date="2014" name="Int. J. Syst. Evol. Microbiol.">
        <title>Complete genome sequence of Corynebacterium casei LMG S-19264T (=DSM 44701T), isolated from a smear-ripened cheese.</title>
        <authorList>
            <consortium name="US DOE Joint Genome Institute (JGI-PGF)"/>
            <person name="Walter F."/>
            <person name="Albersmeier A."/>
            <person name="Kalinowski J."/>
            <person name="Ruckert C."/>
        </authorList>
    </citation>
    <scope>NUCLEOTIDE SEQUENCE</scope>
    <source>
        <strain evidence="2">JCM 4234</strain>
    </source>
</reference>
<gene>
    <name evidence="2" type="ORF">GCM10010238_66580</name>
</gene>
<keyword evidence="3" id="KW-1185">Reference proteome</keyword>
<evidence type="ECO:0000313" key="3">
    <source>
        <dbReference type="Proteomes" id="UP000653493"/>
    </source>
</evidence>
<dbReference type="Proteomes" id="UP000653493">
    <property type="component" value="Unassembled WGS sequence"/>
</dbReference>
<name>A0A918GVK6_STRGD</name>
<protein>
    <recommendedName>
        <fullName evidence="1">MbtH-like domain-containing protein</fullName>
    </recommendedName>
</protein>
<dbReference type="AlphaFoldDB" id="A0A918GVK6"/>
<dbReference type="SUPFAM" id="SSF160582">
    <property type="entry name" value="MbtH-like"/>
    <property type="match status" value="1"/>
</dbReference>
<organism evidence="2 3">
    <name type="scientific">Streptomyces griseoviridis</name>
    <dbReference type="NCBI Taxonomy" id="45398"/>
    <lineage>
        <taxon>Bacteria</taxon>
        <taxon>Bacillati</taxon>
        <taxon>Actinomycetota</taxon>
        <taxon>Actinomycetes</taxon>
        <taxon>Kitasatosporales</taxon>
        <taxon>Streptomycetaceae</taxon>
        <taxon>Streptomyces</taxon>
    </lineage>
</organism>
<comment type="caution">
    <text evidence="2">The sequence shown here is derived from an EMBL/GenBank/DDBJ whole genome shotgun (WGS) entry which is preliminary data.</text>
</comment>
<dbReference type="Pfam" id="PF03621">
    <property type="entry name" value="MbtH"/>
    <property type="match status" value="1"/>
</dbReference>